<evidence type="ECO:0000256" key="8">
    <source>
        <dbReference type="ARBA" id="ARBA00023326"/>
    </source>
</evidence>
<dbReference type="Pfam" id="PF00331">
    <property type="entry name" value="Glyco_hydro_10"/>
    <property type="match status" value="1"/>
</dbReference>
<evidence type="ECO:0000256" key="9">
    <source>
        <dbReference type="RuleBase" id="RU361174"/>
    </source>
</evidence>
<evidence type="ECO:0000313" key="13">
    <source>
        <dbReference type="Proteomes" id="UP000231134"/>
    </source>
</evidence>
<keyword evidence="8 9" id="KW-0624">Polysaccharide degradation</keyword>
<keyword evidence="7 9" id="KW-0326">Glycosidase</keyword>
<evidence type="ECO:0000256" key="1">
    <source>
        <dbReference type="ARBA" id="ARBA00000681"/>
    </source>
</evidence>
<dbReference type="Proteomes" id="UP000231134">
    <property type="component" value="Unassembled WGS sequence"/>
</dbReference>
<comment type="caution">
    <text evidence="12">The sequence shown here is derived from an EMBL/GenBank/DDBJ whole genome shotgun (WGS) entry which is preliminary data.</text>
</comment>
<keyword evidence="6 9" id="KW-0119">Carbohydrate metabolism</keyword>
<dbReference type="InterPro" id="IPR044846">
    <property type="entry name" value="GH10"/>
</dbReference>
<dbReference type="SUPFAM" id="SSF51445">
    <property type="entry name" value="(Trans)glycosidases"/>
    <property type="match status" value="1"/>
</dbReference>
<evidence type="ECO:0000256" key="4">
    <source>
        <dbReference type="ARBA" id="ARBA00022729"/>
    </source>
</evidence>
<dbReference type="NCBIfam" id="TIGR04183">
    <property type="entry name" value="Por_Secre_tail"/>
    <property type="match status" value="1"/>
</dbReference>
<keyword evidence="3" id="KW-0858">Xylan degradation</keyword>
<evidence type="ECO:0000259" key="11">
    <source>
        <dbReference type="PROSITE" id="PS51760"/>
    </source>
</evidence>
<evidence type="ECO:0000256" key="3">
    <source>
        <dbReference type="ARBA" id="ARBA00022651"/>
    </source>
</evidence>
<comment type="catalytic activity">
    <reaction evidence="1 9">
        <text>Endohydrolysis of (1-&gt;4)-beta-D-xylosidic linkages in xylans.</text>
        <dbReference type="EC" id="3.2.1.8"/>
    </reaction>
</comment>
<evidence type="ECO:0000313" key="12">
    <source>
        <dbReference type="EMBL" id="PJJ40685.1"/>
    </source>
</evidence>
<evidence type="ECO:0000256" key="10">
    <source>
        <dbReference type="SAM" id="SignalP"/>
    </source>
</evidence>
<dbReference type="PROSITE" id="PS51760">
    <property type="entry name" value="GH10_2"/>
    <property type="match status" value="1"/>
</dbReference>
<comment type="similarity">
    <text evidence="2 9">Belongs to the glycosyl hydrolase 10 (cellulase F) family.</text>
</comment>
<protein>
    <recommendedName>
        <fullName evidence="9">Beta-xylanase</fullName>
        <ecNumber evidence="9">3.2.1.8</ecNumber>
    </recommendedName>
</protein>
<dbReference type="EC" id="3.2.1.8" evidence="9"/>
<evidence type="ECO:0000256" key="5">
    <source>
        <dbReference type="ARBA" id="ARBA00022801"/>
    </source>
</evidence>
<organism evidence="12 13">
    <name type="scientific">Hallerella succinigenes</name>
    <dbReference type="NCBI Taxonomy" id="1896222"/>
    <lineage>
        <taxon>Bacteria</taxon>
        <taxon>Pseudomonadati</taxon>
        <taxon>Fibrobacterota</taxon>
        <taxon>Fibrobacteria</taxon>
        <taxon>Fibrobacterales</taxon>
        <taxon>Fibrobacteraceae</taxon>
        <taxon>Hallerella</taxon>
    </lineage>
</organism>
<keyword evidence="5 9" id="KW-0378">Hydrolase</keyword>
<keyword evidence="13" id="KW-1185">Reference proteome</keyword>
<evidence type="ECO:0000256" key="2">
    <source>
        <dbReference type="ARBA" id="ARBA00007495"/>
    </source>
</evidence>
<dbReference type="InterPro" id="IPR001000">
    <property type="entry name" value="GH10_dom"/>
</dbReference>
<evidence type="ECO:0000256" key="6">
    <source>
        <dbReference type="ARBA" id="ARBA00023277"/>
    </source>
</evidence>
<name>A0A2M9A4N4_9BACT</name>
<dbReference type="EMBL" id="PGEX01000001">
    <property type="protein sequence ID" value="PJJ40685.1"/>
    <property type="molecule type" value="Genomic_DNA"/>
</dbReference>
<keyword evidence="4 10" id="KW-0732">Signal</keyword>
<feature type="signal peptide" evidence="10">
    <location>
        <begin position="1"/>
        <end position="24"/>
    </location>
</feature>
<reference evidence="12 13" key="1">
    <citation type="submission" date="2017-11" db="EMBL/GenBank/DDBJ databases">
        <title>Animal gut microbial communities from fecal samples from Wisconsin, USA.</title>
        <authorList>
            <person name="Neumann A."/>
        </authorList>
    </citation>
    <scope>NUCLEOTIDE SEQUENCE [LARGE SCALE GENOMIC DNA]</scope>
    <source>
        <strain evidence="12 13">UWS3</strain>
    </source>
</reference>
<dbReference type="InterPro" id="IPR026444">
    <property type="entry name" value="Secre_tail"/>
</dbReference>
<dbReference type="SMART" id="SM00633">
    <property type="entry name" value="Glyco_10"/>
    <property type="match status" value="1"/>
</dbReference>
<dbReference type="PANTHER" id="PTHR31490">
    <property type="entry name" value="GLYCOSYL HYDROLASE"/>
    <property type="match status" value="1"/>
</dbReference>
<feature type="domain" description="GH10" evidence="11">
    <location>
        <begin position="26"/>
        <end position="361"/>
    </location>
</feature>
<dbReference type="Gene3D" id="3.20.20.80">
    <property type="entry name" value="Glycosidases"/>
    <property type="match status" value="1"/>
</dbReference>
<evidence type="ECO:0000256" key="7">
    <source>
        <dbReference type="ARBA" id="ARBA00023295"/>
    </source>
</evidence>
<feature type="chain" id="PRO_5014643977" description="Beta-xylanase" evidence="10">
    <location>
        <begin position="25"/>
        <end position="627"/>
    </location>
</feature>
<sequence>MRKMNFWKAAVLGSALLCGTDAFAADSTLSELAAARGRFVGSILNSEWFNNSLGSDATIYESTHKANFNIVVAENEMKFDATEPSRGSFSFTKGDKLMAYAAANGMQVRGHALAWHSQVPSWVSTLAQQVESAGGSARDTLLSVLKTHIDSVVGHYKGKIREWDVVNEAINDNGTHGWRSEGSVWYQYIGRDFIDSAFVWAHKADPDAKLYYNDYALEWGMGTGTKAQFAYDSIAVRLKNAGIYITGIGTQTHIQNTHTSTPSNLRTLASKLKSIGMTMQITELDIGFALGTAISDADYAAQGHLYRQFMDLFLEAENMEAFVIWGFSDKYSWLKDQSKYNGLIFDSSFAKKPAYDSLVASLKAHDASTVTAAGSVDPVEWESGSTFGKATYVIVDYTTAGAESVGSWNGDVAAGLPSFVSTALDGVTGYMDVPLAGCDQSEESCGYQHAIYTLPDDAVSKNVLAKCENLLITMRGKTETNYVNVGVNSPWFSLQYGRAAEVGSWSEATVDLQAVRDSAAAPTQLTFNSNGSGVYVTKIAAAGCPDDLSPIQKVSKRSNLGMSFANKNLYVNGTDRAKVELFDMQGRPVLKALNVNGSVSLQGVANGLYVVRVSTGSVSLMKRIVIQ</sequence>
<dbReference type="AlphaFoldDB" id="A0A2M9A4N4"/>
<gene>
    <name evidence="12" type="ORF">BGX16_0622</name>
</gene>
<dbReference type="GO" id="GO:0045493">
    <property type="term" value="P:xylan catabolic process"/>
    <property type="evidence" value="ECO:0007669"/>
    <property type="project" value="UniProtKB-KW"/>
</dbReference>
<accession>A0A2M9A4N4</accession>
<dbReference type="InterPro" id="IPR017853">
    <property type="entry name" value="GH"/>
</dbReference>
<proteinExistence type="inferred from homology"/>
<dbReference type="PANTHER" id="PTHR31490:SF88">
    <property type="entry name" value="BETA-XYLANASE"/>
    <property type="match status" value="1"/>
</dbReference>
<dbReference type="PRINTS" id="PR00134">
    <property type="entry name" value="GLHYDRLASE10"/>
</dbReference>
<dbReference type="GO" id="GO:0031176">
    <property type="term" value="F:endo-1,4-beta-xylanase activity"/>
    <property type="evidence" value="ECO:0007669"/>
    <property type="project" value="UniProtKB-EC"/>
</dbReference>
<dbReference type="OrthoDB" id="9809277at2"/>